<evidence type="ECO:0000256" key="2">
    <source>
        <dbReference type="ARBA" id="ARBA00023125"/>
    </source>
</evidence>
<dbReference type="PANTHER" id="PTHR30204">
    <property type="entry name" value="REDOX-CYCLING DRUG-SENSING TRANSCRIPTIONAL ACTIVATOR SOXR"/>
    <property type="match status" value="1"/>
</dbReference>
<dbReference type="PRINTS" id="PR00040">
    <property type="entry name" value="HTHMERR"/>
</dbReference>
<dbReference type="RefSeq" id="WP_311184582.1">
    <property type="nucleotide sequence ID" value="NZ_CP115543.1"/>
</dbReference>
<evidence type="ECO:0000259" key="4">
    <source>
        <dbReference type="PROSITE" id="PS50937"/>
    </source>
</evidence>
<dbReference type="PROSITE" id="PS00552">
    <property type="entry name" value="HTH_MERR_1"/>
    <property type="match status" value="1"/>
</dbReference>
<keyword evidence="2" id="KW-0238">DNA-binding</keyword>
<accession>A0ABY9YJM6</accession>
<reference evidence="5 6" key="1">
    <citation type="submission" date="2022-12" db="EMBL/GenBank/DDBJ databases">
        <title>Two new species, Stenotrophomonas aracearum and Stenotrophomonas oahuensis, isolated from Anthurium (Araceae family) in Hawaii.</title>
        <authorList>
            <person name="Chunag S.C."/>
            <person name="Dobhal S."/>
            <person name="Alvarez A."/>
            <person name="Arif M."/>
        </authorList>
    </citation>
    <scope>NUCLEOTIDE SEQUENCE [LARGE SCALE GENOMIC DNA]</scope>
    <source>
        <strain evidence="5 6">A5588</strain>
    </source>
</reference>
<dbReference type="PROSITE" id="PS50937">
    <property type="entry name" value="HTH_MERR_2"/>
    <property type="match status" value="1"/>
</dbReference>
<dbReference type="InterPro" id="IPR000551">
    <property type="entry name" value="MerR-type_HTH_dom"/>
</dbReference>
<evidence type="ECO:0000313" key="6">
    <source>
        <dbReference type="Proteomes" id="UP001305421"/>
    </source>
</evidence>
<sequence>MTISDAAAASGCHLETIRYYERVGLLPRPGRTRSGYRQYTPADVERLRFVTRGRDLGFSLEEIRSLLQLAEDPALSCAEVDRLAREHLDDIQTRIRDLQRMASELERTIGSCRVGQRGQCTILETLRRFPDHSSP</sequence>
<dbReference type="InterPro" id="IPR047057">
    <property type="entry name" value="MerR_fam"/>
</dbReference>
<evidence type="ECO:0000256" key="1">
    <source>
        <dbReference type="ARBA" id="ARBA00023015"/>
    </source>
</evidence>
<dbReference type="InterPro" id="IPR009061">
    <property type="entry name" value="DNA-bd_dom_put_sf"/>
</dbReference>
<keyword evidence="1" id="KW-0805">Transcription regulation</keyword>
<evidence type="ECO:0000313" key="5">
    <source>
        <dbReference type="EMBL" id="WNH50489.1"/>
    </source>
</evidence>
<evidence type="ECO:0000256" key="3">
    <source>
        <dbReference type="ARBA" id="ARBA00023163"/>
    </source>
</evidence>
<dbReference type="Pfam" id="PF09278">
    <property type="entry name" value="MerR-DNA-bind"/>
    <property type="match status" value="1"/>
</dbReference>
<feature type="domain" description="HTH merR-type" evidence="4">
    <location>
        <begin position="1"/>
        <end position="69"/>
    </location>
</feature>
<dbReference type="InterPro" id="IPR015358">
    <property type="entry name" value="Tscrpt_reg_MerR_DNA-bd"/>
</dbReference>
<dbReference type="Pfam" id="PF00376">
    <property type="entry name" value="MerR"/>
    <property type="match status" value="1"/>
</dbReference>
<dbReference type="SUPFAM" id="SSF46955">
    <property type="entry name" value="Putative DNA-binding domain"/>
    <property type="match status" value="1"/>
</dbReference>
<name>A0ABY9YJM6_9GAMM</name>
<dbReference type="SMART" id="SM00422">
    <property type="entry name" value="HTH_MERR"/>
    <property type="match status" value="1"/>
</dbReference>
<dbReference type="Gene3D" id="1.10.1660.10">
    <property type="match status" value="1"/>
</dbReference>
<protein>
    <submittedName>
        <fullName evidence="5">Helix-turn-helix domain-containing protein</fullName>
    </submittedName>
</protein>
<keyword evidence="3" id="KW-0804">Transcription</keyword>
<proteinExistence type="predicted"/>
<organism evidence="5 6">
    <name type="scientific">Stenotrophomonas aracearum</name>
    <dbReference type="NCBI Taxonomy" id="3003272"/>
    <lineage>
        <taxon>Bacteria</taxon>
        <taxon>Pseudomonadati</taxon>
        <taxon>Pseudomonadota</taxon>
        <taxon>Gammaproteobacteria</taxon>
        <taxon>Lysobacterales</taxon>
        <taxon>Lysobacteraceae</taxon>
        <taxon>Stenotrophomonas</taxon>
    </lineage>
</organism>
<dbReference type="Proteomes" id="UP001305421">
    <property type="component" value="Chromosome"/>
</dbReference>
<dbReference type="EMBL" id="CP115543">
    <property type="protein sequence ID" value="WNH50489.1"/>
    <property type="molecule type" value="Genomic_DNA"/>
</dbReference>
<keyword evidence="6" id="KW-1185">Reference proteome</keyword>
<dbReference type="CDD" id="cd04785">
    <property type="entry name" value="HTH_CadR-PbrR-like"/>
    <property type="match status" value="1"/>
</dbReference>
<dbReference type="PANTHER" id="PTHR30204:SF94">
    <property type="entry name" value="HEAVY METAL-DEPENDENT TRANSCRIPTIONAL REGULATOR HI_0293-RELATED"/>
    <property type="match status" value="1"/>
</dbReference>
<gene>
    <name evidence="5" type="ORF">PDM28_09425</name>
</gene>